<evidence type="ECO:0000313" key="1">
    <source>
        <dbReference type="EMBL" id="BCI64116.1"/>
    </source>
</evidence>
<dbReference type="Proteomes" id="UP000594042">
    <property type="component" value="Chromosome"/>
</dbReference>
<sequence length="32" mass="3676">MFVLKRNITGLSFLTEITKSGAKKQYICQKTK</sequence>
<dbReference type="KEGG" id="copr:Cop2CBH44_24690"/>
<protein>
    <submittedName>
        <fullName evidence="1">Uncharacterized protein</fullName>
    </submittedName>
</protein>
<accession>A0A7G1HWP6</accession>
<evidence type="ECO:0000313" key="2">
    <source>
        <dbReference type="Proteomes" id="UP000594042"/>
    </source>
</evidence>
<name>A0A7G1HWP6_9BACT</name>
<dbReference type="AlphaFoldDB" id="A0A7G1HWP6"/>
<gene>
    <name evidence="1" type="ORF">Cop2CBH44_24690</name>
</gene>
<dbReference type="EMBL" id="AP023322">
    <property type="protein sequence ID" value="BCI64116.1"/>
    <property type="molecule type" value="Genomic_DNA"/>
</dbReference>
<proteinExistence type="predicted"/>
<organism evidence="1 2">
    <name type="scientific">Coprobacter secundus subsp. similis</name>
    <dbReference type="NCBI Taxonomy" id="2751153"/>
    <lineage>
        <taxon>Bacteria</taxon>
        <taxon>Pseudomonadati</taxon>
        <taxon>Bacteroidota</taxon>
        <taxon>Bacteroidia</taxon>
        <taxon>Bacteroidales</taxon>
        <taxon>Barnesiellaceae</taxon>
        <taxon>Coprobacter</taxon>
    </lineage>
</organism>
<reference evidence="2" key="1">
    <citation type="submission" date="2020-07" db="EMBL/GenBank/DDBJ databases">
        <title>Complete genome sequencing of Coprobacter sp. strain 2CBH44.</title>
        <authorList>
            <person name="Sakamoto M."/>
            <person name="Murakami T."/>
            <person name="Mori H."/>
        </authorList>
    </citation>
    <scope>NUCLEOTIDE SEQUENCE [LARGE SCALE GENOMIC DNA]</scope>
    <source>
        <strain evidence="2">2CBH44</strain>
    </source>
</reference>
<keyword evidence="2" id="KW-1185">Reference proteome</keyword>